<dbReference type="PANTHER" id="PTHR30588:SF7">
    <property type="entry name" value="BRANCHED-CHAIN AMINO ACID CARRIER PROTEIN SAOUHSC_01411-RELATED"/>
    <property type="match status" value="1"/>
</dbReference>
<evidence type="ECO:0000256" key="9">
    <source>
        <dbReference type="RuleBase" id="RU362122"/>
    </source>
</evidence>
<evidence type="ECO:0000256" key="3">
    <source>
        <dbReference type="ARBA" id="ARBA00022448"/>
    </source>
</evidence>
<keyword evidence="7 9" id="KW-1133">Transmembrane helix</keyword>
<protein>
    <recommendedName>
        <fullName evidence="9">Branched-chain amino acid transport system carrier protein</fullName>
    </recommendedName>
</protein>
<evidence type="ECO:0000256" key="2">
    <source>
        <dbReference type="ARBA" id="ARBA00008540"/>
    </source>
</evidence>
<feature type="transmembrane region" description="Helical" evidence="9">
    <location>
        <begin position="50"/>
        <end position="67"/>
    </location>
</feature>
<dbReference type="GO" id="GO:0005304">
    <property type="term" value="F:L-valine transmembrane transporter activity"/>
    <property type="evidence" value="ECO:0007669"/>
    <property type="project" value="TreeGrafter"/>
</dbReference>
<comment type="function">
    <text evidence="9">Component of the transport system for branched-chain amino acids.</text>
</comment>
<dbReference type="GO" id="GO:0015820">
    <property type="term" value="P:L-leucine transport"/>
    <property type="evidence" value="ECO:0007669"/>
    <property type="project" value="TreeGrafter"/>
</dbReference>
<dbReference type="PANTHER" id="PTHR30588">
    <property type="entry name" value="BRANCHED-CHAIN AMINO ACID TRANSPORT SYSTEM 2 CARRIER PROTEIN"/>
    <property type="match status" value="1"/>
</dbReference>
<evidence type="ECO:0000256" key="8">
    <source>
        <dbReference type="ARBA" id="ARBA00023136"/>
    </source>
</evidence>
<keyword evidence="6 9" id="KW-0029">Amino-acid transport</keyword>
<evidence type="ECO:0000256" key="7">
    <source>
        <dbReference type="ARBA" id="ARBA00022989"/>
    </source>
</evidence>
<comment type="caution">
    <text evidence="9">Lacks conserved residue(s) required for the propagation of feature annotation.</text>
</comment>
<comment type="subcellular location">
    <subcellularLocation>
        <location evidence="1 9">Cell membrane</location>
        <topology evidence="1 9">Multi-pass membrane protein</topology>
    </subcellularLocation>
</comment>
<gene>
    <name evidence="10" type="primary">braB_4</name>
    <name evidence="10" type="ORF">NCTC7878_01635</name>
</gene>
<sequence length="115" mass="12888">MSFIIANQGLNAVISMSIPVLSIVYPVAITVVLLILIAKFIPTKRITQQIPVIIVFILSIFSVISKLGWLKINFIESLPLRAYSLEWFPVAIIATILGYLVGIFVKQDPIKYQQE</sequence>
<dbReference type="GO" id="GO:0015818">
    <property type="term" value="P:isoleucine transport"/>
    <property type="evidence" value="ECO:0007669"/>
    <property type="project" value="TreeGrafter"/>
</dbReference>
<comment type="similarity">
    <text evidence="2 9">Belongs to the branched chain amino acid transporter family.</text>
</comment>
<evidence type="ECO:0000256" key="1">
    <source>
        <dbReference type="ARBA" id="ARBA00004651"/>
    </source>
</evidence>
<reference evidence="10 11" key="1">
    <citation type="submission" date="2018-06" db="EMBL/GenBank/DDBJ databases">
        <authorList>
            <consortium name="Pathogen Informatics"/>
            <person name="Doyle S."/>
        </authorList>
    </citation>
    <scope>NUCLEOTIDE SEQUENCE [LARGE SCALE GENOMIC DNA]</scope>
    <source>
        <strain evidence="10 11">NCTC7878</strain>
    </source>
</reference>
<evidence type="ECO:0000256" key="5">
    <source>
        <dbReference type="ARBA" id="ARBA00022692"/>
    </source>
</evidence>
<dbReference type="EMBL" id="UAUX01000008">
    <property type="protein sequence ID" value="SPZ98243.1"/>
    <property type="molecule type" value="Genomic_DNA"/>
</dbReference>
<dbReference type="Pfam" id="PF05525">
    <property type="entry name" value="Branch_AA_trans"/>
    <property type="match status" value="1"/>
</dbReference>
<proteinExistence type="inferred from homology"/>
<dbReference type="InterPro" id="IPR004685">
    <property type="entry name" value="Brnchd-chn_aa_trnsp_Livcs"/>
</dbReference>
<dbReference type="GO" id="GO:0015190">
    <property type="term" value="F:L-leucine transmembrane transporter activity"/>
    <property type="evidence" value="ECO:0007669"/>
    <property type="project" value="TreeGrafter"/>
</dbReference>
<keyword evidence="3 9" id="KW-0813">Transport</keyword>
<name>A0A2X2K1W1_STAAU</name>
<evidence type="ECO:0000256" key="6">
    <source>
        <dbReference type="ARBA" id="ARBA00022970"/>
    </source>
</evidence>
<keyword evidence="5 9" id="KW-0812">Transmembrane</keyword>
<evidence type="ECO:0000313" key="11">
    <source>
        <dbReference type="Proteomes" id="UP000249913"/>
    </source>
</evidence>
<feature type="transmembrane region" description="Helical" evidence="9">
    <location>
        <begin position="87"/>
        <end position="105"/>
    </location>
</feature>
<keyword evidence="4" id="KW-1003">Cell membrane</keyword>
<keyword evidence="8 9" id="KW-0472">Membrane</keyword>
<feature type="transmembrane region" description="Helical" evidence="9">
    <location>
        <begin position="12"/>
        <end position="38"/>
    </location>
</feature>
<dbReference type="AlphaFoldDB" id="A0A2X2K1W1"/>
<organism evidence="10 11">
    <name type="scientific">Staphylococcus aureus</name>
    <dbReference type="NCBI Taxonomy" id="1280"/>
    <lineage>
        <taxon>Bacteria</taxon>
        <taxon>Bacillati</taxon>
        <taxon>Bacillota</taxon>
        <taxon>Bacilli</taxon>
        <taxon>Bacillales</taxon>
        <taxon>Staphylococcaceae</taxon>
        <taxon>Staphylococcus</taxon>
    </lineage>
</organism>
<dbReference type="GO" id="GO:0005886">
    <property type="term" value="C:plasma membrane"/>
    <property type="evidence" value="ECO:0007669"/>
    <property type="project" value="UniProtKB-SubCell"/>
</dbReference>
<dbReference type="Proteomes" id="UP000249913">
    <property type="component" value="Unassembled WGS sequence"/>
</dbReference>
<accession>A0A2X2K1W1</accession>
<evidence type="ECO:0000313" key="10">
    <source>
        <dbReference type="EMBL" id="SPZ98243.1"/>
    </source>
</evidence>
<evidence type="ECO:0000256" key="4">
    <source>
        <dbReference type="ARBA" id="ARBA00022475"/>
    </source>
</evidence>
<dbReference type="GO" id="GO:0015188">
    <property type="term" value="F:L-isoleucine transmembrane transporter activity"/>
    <property type="evidence" value="ECO:0007669"/>
    <property type="project" value="TreeGrafter"/>
</dbReference>